<name>A0ABR1YWY5_9PEZI</name>
<dbReference type="EMBL" id="JBBWRZ010000003">
    <property type="protein sequence ID" value="KAK8240468.1"/>
    <property type="molecule type" value="Genomic_DNA"/>
</dbReference>
<sequence>MMIAFFFPPWSCSQFPSLFFSFLPSGVQSTNARRLVAGSRSRTDEQPTYLNSMHACIPTNLGELSYPPDGPTYLPTVPDGASACPCPSACRSTLCPS</sequence>
<comment type="caution">
    <text evidence="1">The sequence shown here is derived from an EMBL/GenBank/DDBJ whole genome shotgun (WGS) entry which is preliminary data.</text>
</comment>
<evidence type="ECO:0000313" key="1">
    <source>
        <dbReference type="EMBL" id="KAK8240468.1"/>
    </source>
</evidence>
<proteinExistence type="predicted"/>
<protein>
    <recommendedName>
        <fullName evidence="3">Secreted protein</fullName>
    </recommendedName>
</protein>
<evidence type="ECO:0008006" key="3">
    <source>
        <dbReference type="Google" id="ProtNLM"/>
    </source>
</evidence>
<accession>A0ABR1YWY5</accession>
<evidence type="ECO:0000313" key="2">
    <source>
        <dbReference type="Proteomes" id="UP001492380"/>
    </source>
</evidence>
<reference evidence="1 2" key="1">
    <citation type="submission" date="2024-04" db="EMBL/GenBank/DDBJ databases">
        <title>Phyllosticta paracitricarpa is synonymous to the EU quarantine fungus P. citricarpa based on phylogenomic analyses.</title>
        <authorList>
            <consortium name="Lawrence Berkeley National Laboratory"/>
            <person name="Van Ingen-Buijs V.A."/>
            <person name="Van Westerhoven A.C."/>
            <person name="Haridas S."/>
            <person name="Skiadas P."/>
            <person name="Martin F."/>
            <person name="Groenewald J.Z."/>
            <person name="Crous P.W."/>
            <person name="Seidl M.F."/>
        </authorList>
    </citation>
    <scope>NUCLEOTIDE SEQUENCE [LARGE SCALE GENOMIC DNA]</scope>
    <source>
        <strain evidence="1 2">CBS 123374</strain>
    </source>
</reference>
<keyword evidence="2" id="KW-1185">Reference proteome</keyword>
<organism evidence="1 2">
    <name type="scientific">Phyllosticta capitalensis</name>
    <dbReference type="NCBI Taxonomy" id="121624"/>
    <lineage>
        <taxon>Eukaryota</taxon>
        <taxon>Fungi</taxon>
        <taxon>Dikarya</taxon>
        <taxon>Ascomycota</taxon>
        <taxon>Pezizomycotina</taxon>
        <taxon>Dothideomycetes</taxon>
        <taxon>Dothideomycetes incertae sedis</taxon>
        <taxon>Botryosphaeriales</taxon>
        <taxon>Phyllostictaceae</taxon>
        <taxon>Phyllosticta</taxon>
    </lineage>
</organism>
<dbReference type="Proteomes" id="UP001492380">
    <property type="component" value="Unassembled WGS sequence"/>
</dbReference>
<gene>
    <name evidence="1" type="ORF">HDK90DRAFT_184983</name>
</gene>